<feature type="domain" description="Transcription regulator TrmB N-terminal" evidence="1">
    <location>
        <begin position="16"/>
        <end position="84"/>
    </location>
</feature>
<dbReference type="InterPro" id="IPR036388">
    <property type="entry name" value="WH-like_DNA-bd_sf"/>
</dbReference>
<dbReference type="PANTHER" id="PTHR34293">
    <property type="entry name" value="HTH-TYPE TRANSCRIPTIONAL REGULATOR TRMBL2"/>
    <property type="match status" value="1"/>
</dbReference>
<sequence length="119" mass="13735">MEQEERGIPENVKVSLKRIGLTDYEISIYLALVSEGAMDARKLSDVSGVPYSRIYNILSILEKEKSFIIKEEESRPSKYHAKSPDEALLIAKQEMLKDYEEDSNLVIRELNPIYQKKNL</sequence>
<dbReference type="InterPro" id="IPR051797">
    <property type="entry name" value="TrmB-like"/>
</dbReference>
<dbReference type="InterPro" id="IPR036390">
    <property type="entry name" value="WH_DNA-bd_sf"/>
</dbReference>
<dbReference type="PANTHER" id="PTHR34293:SF1">
    <property type="entry name" value="HTH-TYPE TRANSCRIPTIONAL REGULATOR TRMBL2"/>
    <property type="match status" value="1"/>
</dbReference>
<evidence type="ECO:0000313" key="2">
    <source>
        <dbReference type="EMBL" id="GAH58763.1"/>
    </source>
</evidence>
<reference evidence="2" key="1">
    <citation type="journal article" date="2014" name="Front. Microbiol.">
        <title>High frequency of phylogenetically diverse reductive dehalogenase-homologous genes in deep subseafloor sedimentary metagenomes.</title>
        <authorList>
            <person name="Kawai M."/>
            <person name="Futagami T."/>
            <person name="Toyoda A."/>
            <person name="Takaki Y."/>
            <person name="Nishi S."/>
            <person name="Hori S."/>
            <person name="Arai W."/>
            <person name="Tsubouchi T."/>
            <person name="Morono Y."/>
            <person name="Uchiyama I."/>
            <person name="Ito T."/>
            <person name="Fujiyama A."/>
            <person name="Inagaki F."/>
            <person name="Takami H."/>
        </authorList>
    </citation>
    <scope>NUCLEOTIDE SEQUENCE</scope>
    <source>
        <strain evidence="2">Expedition CK06-06</strain>
    </source>
</reference>
<accession>X1IMI3</accession>
<dbReference type="InterPro" id="IPR002831">
    <property type="entry name" value="Tscrpt_reg_TrmB_N"/>
</dbReference>
<dbReference type="Pfam" id="PF01978">
    <property type="entry name" value="TrmB"/>
    <property type="match status" value="1"/>
</dbReference>
<evidence type="ECO:0000259" key="1">
    <source>
        <dbReference type="Pfam" id="PF01978"/>
    </source>
</evidence>
<gene>
    <name evidence="2" type="ORF">S03H2_40706</name>
</gene>
<dbReference type="AlphaFoldDB" id="X1IMI3"/>
<comment type="caution">
    <text evidence="2">The sequence shown here is derived from an EMBL/GenBank/DDBJ whole genome shotgun (WGS) entry which is preliminary data.</text>
</comment>
<proteinExistence type="predicted"/>
<protein>
    <recommendedName>
        <fullName evidence="1">Transcription regulator TrmB N-terminal domain-containing protein</fullName>
    </recommendedName>
</protein>
<name>X1IMI3_9ZZZZ</name>
<organism evidence="2">
    <name type="scientific">marine sediment metagenome</name>
    <dbReference type="NCBI Taxonomy" id="412755"/>
    <lineage>
        <taxon>unclassified sequences</taxon>
        <taxon>metagenomes</taxon>
        <taxon>ecological metagenomes</taxon>
    </lineage>
</organism>
<dbReference type="EMBL" id="BARU01025253">
    <property type="protein sequence ID" value="GAH58763.1"/>
    <property type="molecule type" value="Genomic_DNA"/>
</dbReference>
<dbReference type="Gene3D" id="1.10.10.10">
    <property type="entry name" value="Winged helix-like DNA-binding domain superfamily/Winged helix DNA-binding domain"/>
    <property type="match status" value="1"/>
</dbReference>
<dbReference type="SUPFAM" id="SSF46785">
    <property type="entry name" value="Winged helix' DNA-binding domain"/>
    <property type="match status" value="1"/>
</dbReference>